<accession>K0TPF9</accession>
<evidence type="ECO:0000256" key="1">
    <source>
        <dbReference type="SAM" id="MobiDB-lite"/>
    </source>
</evidence>
<evidence type="ECO:0000256" key="2">
    <source>
        <dbReference type="SAM" id="Phobius"/>
    </source>
</evidence>
<dbReference type="Proteomes" id="UP000266841">
    <property type="component" value="Unassembled WGS sequence"/>
</dbReference>
<keyword evidence="4" id="KW-1185">Reference proteome</keyword>
<keyword evidence="2" id="KW-0812">Transmembrane</keyword>
<evidence type="ECO:0000313" key="4">
    <source>
        <dbReference type="Proteomes" id="UP000266841"/>
    </source>
</evidence>
<gene>
    <name evidence="3" type="ORF">THAOC_00230</name>
</gene>
<proteinExistence type="predicted"/>
<feature type="region of interest" description="Disordered" evidence="1">
    <location>
        <begin position="157"/>
        <end position="205"/>
    </location>
</feature>
<protein>
    <recommendedName>
        <fullName evidence="5">Transmembrane protein</fullName>
    </recommendedName>
</protein>
<dbReference type="EMBL" id="AGNL01000257">
    <property type="protein sequence ID" value="EJK77906.1"/>
    <property type="molecule type" value="Genomic_DNA"/>
</dbReference>
<feature type="non-terminal residue" evidence="3">
    <location>
        <position position="447"/>
    </location>
</feature>
<comment type="caution">
    <text evidence="3">The sequence shown here is derived from an EMBL/GenBank/DDBJ whole genome shotgun (WGS) entry which is preliminary data.</text>
</comment>
<dbReference type="AlphaFoldDB" id="K0TPF9"/>
<evidence type="ECO:0008006" key="5">
    <source>
        <dbReference type="Google" id="ProtNLM"/>
    </source>
</evidence>
<keyword evidence="2" id="KW-1133">Transmembrane helix</keyword>
<sequence>MRAGHVQTLNLSQTVLVLFMLMLTQNMLRRRRLSAGPAGTADSCRQPGQQGGTQEQEGGGTAADASRKAVGSDVLTERIMASKSSSPDENAAPPWPSSPNYVSAAAQGPRGRTNVDGSTAAPLARDTSQQGVTASTVRAFNGDDPSIPVWHAVDKGTETEGPQLHDGPSGPPCFPNEFDDSLLKRGENDSEGPQLHDGPPGPLLFPHEFDDSLAKRVETVSRRDFHDSASMVRLSMGASVANSATMVPSMIEDVEEGGGLTFRATSSPVSRHTEAGAATAAVELNSPSNGCSTFIAEAYRVEGGTVYEAELAEPQAAEPQTPEAILPFYQRKGFVSVMIAVTLLAIGITVATGVLLSNNLDGNNGEAVPALSMEAPTTIEVPTTEAAVATGVPFSNNLDGNNGEAAPSLMTEAPITEVPATEATVAVGALFSSNLDGNNGEAAPTLT</sequence>
<reference evidence="3 4" key="1">
    <citation type="journal article" date="2012" name="Genome Biol.">
        <title>Genome and low-iron response of an oceanic diatom adapted to chronic iron limitation.</title>
        <authorList>
            <person name="Lommer M."/>
            <person name="Specht M."/>
            <person name="Roy A.S."/>
            <person name="Kraemer L."/>
            <person name="Andreson R."/>
            <person name="Gutowska M.A."/>
            <person name="Wolf J."/>
            <person name="Bergner S.V."/>
            <person name="Schilhabel M.B."/>
            <person name="Klostermeier U.C."/>
            <person name="Beiko R.G."/>
            <person name="Rosenstiel P."/>
            <person name="Hippler M."/>
            <person name="Laroche J."/>
        </authorList>
    </citation>
    <scope>NUCLEOTIDE SEQUENCE [LARGE SCALE GENOMIC DNA]</scope>
    <source>
        <strain evidence="3 4">CCMP1005</strain>
    </source>
</reference>
<organism evidence="3 4">
    <name type="scientific">Thalassiosira oceanica</name>
    <name type="common">Marine diatom</name>
    <dbReference type="NCBI Taxonomy" id="159749"/>
    <lineage>
        <taxon>Eukaryota</taxon>
        <taxon>Sar</taxon>
        <taxon>Stramenopiles</taxon>
        <taxon>Ochrophyta</taxon>
        <taxon>Bacillariophyta</taxon>
        <taxon>Coscinodiscophyceae</taxon>
        <taxon>Thalassiosirophycidae</taxon>
        <taxon>Thalassiosirales</taxon>
        <taxon>Thalassiosiraceae</taxon>
        <taxon>Thalassiosira</taxon>
    </lineage>
</organism>
<feature type="transmembrane region" description="Helical" evidence="2">
    <location>
        <begin position="334"/>
        <end position="356"/>
    </location>
</feature>
<keyword evidence="2" id="KW-0472">Membrane</keyword>
<name>K0TPF9_THAOC</name>
<evidence type="ECO:0000313" key="3">
    <source>
        <dbReference type="EMBL" id="EJK77906.1"/>
    </source>
</evidence>
<feature type="region of interest" description="Disordered" evidence="1">
    <location>
        <begin position="33"/>
        <end position="132"/>
    </location>
</feature>